<evidence type="ECO:0000313" key="3">
    <source>
        <dbReference type="Proteomes" id="UP001516400"/>
    </source>
</evidence>
<organism evidence="2 3">
    <name type="scientific">Cryptolaemus montrouzieri</name>
    <dbReference type="NCBI Taxonomy" id="559131"/>
    <lineage>
        <taxon>Eukaryota</taxon>
        <taxon>Metazoa</taxon>
        <taxon>Ecdysozoa</taxon>
        <taxon>Arthropoda</taxon>
        <taxon>Hexapoda</taxon>
        <taxon>Insecta</taxon>
        <taxon>Pterygota</taxon>
        <taxon>Neoptera</taxon>
        <taxon>Endopterygota</taxon>
        <taxon>Coleoptera</taxon>
        <taxon>Polyphaga</taxon>
        <taxon>Cucujiformia</taxon>
        <taxon>Coccinelloidea</taxon>
        <taxon>Coccinellidae</taxon>
        <taxon>Scymninae</taxon>
        <taxon>Scymnini</taxon>
        <taxon>Cryptolaemus</taxon>
    </lineage>
</organism>
<evidence type="ECO:0000256" key="1">
    <source>
        <dbReference type="SAM" id="SignalP"/>
    </source>
</evidence>
<name>A0ABD2P9H7_9CUCU</name>
<sequence>MCVTLLISVYLAHIVHGINLLPCTDQPTPADMQLADDIIQDATPPGYSLVQVEPMVSTGRNPLRWIAFFTRNDNHYSCGCQYISHANA</sequence>
<protein>
    <submittedName>
        <fullName evidence="2">Uncharacterized protein</fullName>
    </submittedName>
</protein>
<evidence type="ECO:0000313" key="2">
    <source>
        <dbReference type="EMBL" id="KAL3287150.1"/>
    </source>
</evidence>
<keyword evidence="1" id="KW-0732">Signal</keyword>
<gene>
    <name evidence="2" type="ORF">HHI36_001629</name>
</gene>
<accession>A0ABD2P9H7</accession>
<feature type="chain" id="PRO_5044830319" evidence="1">
    <location>
        <begin position="18"/>
        <end position="88"/>
    </location>
</feature>
<reference evidence="2 3" key="1">
    <citation type="journal article" date="2021" name="BMC Biol.">
        <title>Horizontally acquired antibacterial genes associated with adaptive radiation of ladybird beetles.</title>
        <authorList>
            <person name="Li H.S."/>
            <person name="Tang X.F."/>
            <person name="Huang Y.H."/>
            <person name="Xu Z.Y."/>
            <person name="Chen M.L."/>
            <person name="Du X.Y."/>
            <person name="Qiu B.Y."/>
            <person name="Chen P.T."/>
            <person name="Zhang W."/>
            <person name="Slipinski A."/>
            <person name="Escalona H.E."/>
            <person name="Waterhouse R.M."/>
            <person name="Zwick A."/>
            <person name="Pang H."/>
        </authorList>
    </citation>
    <scope>NUCLEOTIDE SEQUENCE [LARGE SCALE GENOMIC DNA]</scope>
    <source>
        <strain evidence="2">SYSU2018</strain>
    </source>
</reference>
<feature type="signal peptide" evidence="1">
    <location>
        <begin position="1"/>
        <end position="17"/>
    </location>
</feature>
<proteinExistence type="predicted"/>
<dbReference type="AlphaFoldDB" id="A0ABD2P9H7"/>
<dbReference type="Proteomes" id="UP001516400">
    <property type="component" value="Unassembled WGS sequence"/>
</dbReference>
<comment type="caution">
    <text evidence="2">The sequence shown here is derived from an EMBL/GenBank/DDBJ whole genome shotgun (WGS) entry which is preliminary data.</text>
</comment>
<dbReference type="EMBL" id="JABFTP020000185">
    <property type="protein sequence ID" value="KAL3287150.1"/>
    <property type="molecule type" value="Genomic_DNA"/>
</dbReference>
<keyword evidence="3" id="KW-1185">Reference proteome</keyword>